<dbReference type="Proteomes" id="UP000507470">
    <property type="component" value="Unassembled WGS sequence"/>
</dbReference>
<evidence type="ECO:0000259" key="2">
    <source>
        <dbReference type="PROSITE" id="PS50208"/>
    </source>
</evidence>
<dbReference type="GO" id="GO:0043525">
    <property type="term" value="P:positive regulation of neuron apoptotic process"/>
    <property type="evidence" value="ECO:0007669"/>
    <property type="project" value="TreeGrafter"/>
</dbReference>
<feature type="domain" description="Caspase family p20" evidence="2">
    <location>
        <begin position="40"/>
        <end position="130"/>
    </location>
</feature>
<dbReference type="AlphaFoldDB" id="A0A6J8AW68"/>
<gene>
    <name evidence="3" type="ORF">MCOR_11815</name>
</gene>
<dbReference type="Gene3D" id="3.40.50.1460">
    <property type="match status" value="1"/>
</dbReference>
<dbReference type="InterPro" id="IPR011600">
    <property type="entry name" value="Pept_C14_caspase"/>
</dbReference>
<dbReference type="PANTHER" id="PTHR10454">
    <property type="entry name" value="CASPASE"/>
    <property type="match status" value="1"/>
</dbReference>
<evidence type="ECO:0000313" key="4">
    <source>
        <dbReference type="Proteomes" id="UP000507470"/>
    </source>
</evidence>
<dbReference type="EC" id="3.4.22.61" evidence="3"/>
<protein>
    <submittedName>
        <fullName evidence="3">CASP8</fullName>
        <ecNumber evidence="3">3.4.22.61</ecNumber>
    </submittedName>
</protein>
<dbReference type="GO" id="GO:0005829">
    <property type="term" value="C:cytosol"/>
    <property type="evidence" value="ECO:0007669"/>
    <property type="project" value="TreeGrafter"/>
</dbReference>
<dbReference type="PRINTS" id="PR00376">
    <property type="entry name" value="IL1BCENZYME"/>
</dbReference>
<dbReference type="InterPro" id="IPR015917">
    <property type="entry name" value="Pept_C14A"/>
</dbReference>
<reference evidence="3 4" key="1">
    <citation type="submission" date="2020-06" db="EMBL/GenBank/DDBJ databases">
        <authorList>
            <person name="Li R."/>
            <person name="Bekaert M."/>
        </authorList>
    </citation>
    <scope>NUCLEOTIDE SEQUENCE [LARGE SCALE GENOMIC DNA]</scope>
    <source>
        <strain evidence="4">wild</strain>
    </source>
</reference>
<accession>A0A6J8AW68</accession>
<proteinExistence type="inferred from homology"/>
<dbReference type="InterPro" id="IPR001309">
    <property type="entry name" value="Pept_C14_p20"/>
</dbReference>
<dbReference type="InterPro" id="IPR002398">
    <property type="entry name" value="Pept_C14"/>
</dbReference>
<dbReference type="OrthoDB" id="6121238at2759"/>
<dbReference type="EMBL" id="CACVKT020002008">
    <property type="protein sequence ID" value="CAC5374415.1"/>
    <property type="molecule type" value="Genomic_DNA"/>
</dbReference>
<keyword evidence="3" id="KW-0378">Hydrolase</keyword>
<dbReference type="SMART" id="SM00115">
    <property type="entry name" value="CASc"/>
    <property type="match status" value="1"/>
</dbReference>
<dbReference type="InterPro" id="IPR029030">
    <property type="entry name" value="Caspase-like_dom_sf"/>
</dbReference>
<name>A0A6J8AW68_MYTCO</name>
<keyword evidence="4" id="KW-1185">Reference proteome</keyword>
<dbReference type="SUPFAM" id="SSF52129">
    <property type="entry name" value="Caspase-like"/>
    <property type="match status" value="1"/>
</dbReference>
<comment type="similarity">
    <text evidence="1">Belongs to the peptidase C14A family.</text>
</comment>
<dbReference type="PROSITE" id="PS50208">
    <property type="entry name" value="CASPASE_P20"/>
    <property type="match status" value="1"/>
</dbReference>
<dbReference type="Pfam" id="PF00656">
    <property type="entry name" value="Peptidase_C14"/>
    <property type="match status" value="1"/>
</dbReference>
<organism evidence="3 4">
    <name type="scientific">Mytilus coruscus</name>
    <name type="common">Sea mussel</name>
    <dbReference type="NCBI Taxonomy" id="42192"/>
    <lineage>
        <taxon>Eukaryota</taxon>
        <taxon>Metazoa</taxon>
        <taxon>Spiralia</taxon>
        <taxon>Lophotrochozoa</taxon>
        <taxon>Mollusca</taxon>
        <taxon>Bivalvia</taxon>
        <taxon>Autobranchia</taxon>
        <taxon>Pteriomorphia</taxon>
        <taxon>Mytilida</taxon>
        <taxon>Mytiloidea</taxon>
        <taxon>Mytilidae</taxon>
        <taxon>Mytilinae</taxon>
        <taxon>Mytilus</taxon>
    </lineage>
</organism>
<sequence>MNVLGKSTCSFILGQNYVQQSAFQVEGYSLTECTRNRTRDKLCELFEGVHFSVRIYRNTKARDIGKHISEYANRSGSCFITFVSSHGSNGNVCGSDDKLVKLEDLFRAADTSKLKGKPKLFFIDACRTGRRDSRIPELLHSDYFVGYSCLSRQTSYDKGGGIYFKQLIEVYKDGLKYPARDHGKE</sequence>
<dbReference type="GO" id="GO:0004197">
    <property type="term" value="F:cysteine-type endopeptidase activity"/>
    <property type="evidence" value="ECO:0007669"/>
    <property type="project" value="InterPro"/>
</dbReference>
<dbReference type="GO" id="GO:0006508">
    <property type="term" value="P:proteolysis"/>
    <property type="evidence" value="ECO:0007669"/>
    <property type="project" value="InterPro"/>
</dbReference>
<evidence type="ECO:0000256" key="1">
    <source>
        <dbReference type="ARBA" id="ARBA00010134"/>
    </source>
</evidence>
<dbReference type="PANTHER" id="PTHR10454:SF244">
    <property type="entry name" value="CASPASE-6-LIKE"/>
    <property type="match status" value="1"/>
</dbReference>
<evidence type="ECO:0000313" key="3">
    <source>
        <dbReference type="EMBL" id="CAC5374415.1"/>
    </source>
</evidence>
<dbReference type="GO" id="GO:0006915">
    <property type="term" value="P:apoptotic process"/>
    <property type="evidence" value="ECO:0007669"/>
    <property type="project" value="TreeGrafter"/>
</dbReference>